<evidence type="ECO:0000256" key="7">
    <source>
        <dbReference type="RuleBase" id="RU004326"/>
    </source>
</evidence>
<evidence type="ECO:0000256" key="2">
    <source>
        <dbReference type="ARBA" id="ARBA00010231"/>
    </source>
</evidence>
<dbReference type="PANTHER" id="PTHR45745:SF1">
    <property type="entry name" value="PHOSPHOGLUCOMUTASE 2B-RELATED"/>
    <property type="match status" value="1"/>
</dbReference>
<dbReference type="InterPro" id="IPR005845">
    <property type="entry name" value="A-D-PHexomutase_a/b/a-II"/>
</dbReference>
<comment type="similarity">
    <text evidence="2 7">Belongs to the phosphohexose mutase family.</text>
</comment>
<protein>
    <submittedName>
        <fullName evidence="12">Phosphoglucomutase</fullName>
    </submittedName>
</protein>
<dbReference type="InterPro" id="IPR005844">
    <property type="entry name" value="A-D-PHexomutase_a/b/a-I"/>
</dbReference>
<name>A0A7J4XHZ6_9BACE</name>
<organism evidence="12 13">
    <name type="scientific">Bacteroides salyersiae</name>
    <dbReference type="NCBI Taxonomy" id="291644"/>
    <lineage>
        <taxon>Bacteria</taxon>
        <taxon>Pseudomonadati</taxon>
        <taxon>Bacteroidota</taxon>
        <taxon>Bacteroidia</taxon>
        <taxon>Bacteroidales</taxon>
        <taxon>Bacteroidaceae</taxon>
        <taxon>Bacteroides</taxon>
    </lineage>
</organism>
<dbReference type="PANTHER" id="PTHR45745">
    <property type="entry name" value="PHOSPHOMANNOMUTASE 45A"/>
    <property type="match status" value="1"/>
</dbReference>
<dbReference type="InterPro" id="IPR005846">
    <property type="entry name" value="A-D-PHexomutase_a/b/a-III"/>
</dbReference>
<dbReference type="Gene3D" id="3.40.120.10">
    <property type="entry name" value="Alpha-D-Glucose-1,6-Bisphosphate, subunit A, domain 3"/>
    <property type="match status" value="3"/>
</dbReference>
<dbReference type="SUPFAM" id="SSF55957">
    <property type="entry name" value="Phosphoglucomutase, C-terminal domain"/>
    <property type="match status" value="1"/>
</dbReference>
<dbReference type="Pfam" id="PF00408">
    <property type="entry name" value="PGM_PMM_IV"/>
    <property type="match status" value="1"/>
</dbReference>
<dbReference type="Gene3D" id="3.30.310.50">
    <property type="entry name" value="Alpha-D-phosphohexomutase, C-terminal domain"/>
    <property type="match status" value="1"/>
</dbReference>
<dbReference type="Pfam" id="PF02880">
    <property type="entry name" value="PGM_PMM_III"/>
    <property type="match status" value="1"/>
</dbReference>
<dbReference type="InterPro" id="IPR005843">
    <property type="entry name" value="A-D-PHexomutase_C"/>
</dbReference>
<dbReference type="PROSITE" id="PS00710">
    <property type="entry name" value="PGM_PMM"/>
    <property type="match status" value="1"/>
</dbReference>
<dbReference type="PRINTS" id="PR00509">
    <property type="entry name" value="PGMPMM"/>
</dbReference>
<dbReference type="Proteomes" id="UP000422221">
    <property type="component" value="Unassembled WGS sequence"/>
</dbReference>
<dbReference type="Pfam" id="PF02879">
    <property type="entry name" value="PGM_PMM_II"/>
    <property type="match status" value="1"/>
</dbReference>
<evidence type="ECO:0000256" key="3">
    <source>
        <dbReference type="ARBA" id="ARBA00022553"/>
    </source>
</evidence>
<evidence type="ECO:0000259" key="10">
    <source>
        <dbReference type="Pfam" id="PF02879"/>
    </source>
</evidence>
<dbReference type="SUPFAM" id="SSF53738">
    <property type="entry name" value="Phosphoglucomutase, first 3 domains"/>
    <property type="match status" value="2"/>
</dbReference>
<reference evidence="12 13" key="1">
    <citation type="journal article" date="2019" name="Nat. Med.">
        <title>A library of human gut bacterial isolates paired with longitudinal multiomics data enables mechanistic microbiome research.</title>
        <authorList>
            <person name="Poyet M."/>
            <person name="Groussin M."/>
            <person name="Gibbons S.M."/>
            <person name="Avila-Pacheco J."/>
            <person name="Jiang X."/>
            <person name="Kearney S.M."/>
            <person name="Perrotta A.R."/>
            <person name="Berdy B."/>
            <person name="Zhao S."/>
            <person name="Lieberman T.D."/>
            <person name="Swanson P.K."/>
            <person name="Smith M."/>
            <person name="Roesemann S."/>
            <person name="Alexander J.E."/>
            <person name="Rich S.A."/>
            <person name="Livny J."/>
            <person name="Vlamakis H."/>
            <person name="Clish C."/>
            <person name="Bullock K."/>
            <person name="Deik A."/>
            <person name="Scott J."/>
            <person name="Pierce K.A."/>
            <person name="Xavier R.J."/>
            <person name="Alm E.J."/>
        </authorList>
    </citation>
    <scope>NUCLEOTIDE SEQUENCE [LARGE SCALE GENOMIC DNA]</scope>
    <source>
        <strain evidence="12 13">BIOML-A10</strain>
    </source>
</reference>
<proteinExistence type="inferred from homology"/>
<keyword evidence="5 7" id="KW-0460">Magnesium</keyword>
<dbReference type="InterPro" id="IPR036900">
    <property type="entry name" value="A-D-PHexomutase_C_sf"/>
</dbReference>
<dbReference type="InterPro" id="IPR016066">
    <property type="entry name" value="A-D-PHexomutase_CS"/>
</dbReference>
<dbReference type="AlphaFoldDB" id="A0A7J4XHZ6"/>
<comment type="caution">
    <text evidence="12">The sequence shown here is derived from an EMBL/GenBank/DDBJ whole genome shotgun (WGS) entry which is preliminary data.</text>
</comment>
<keyword evidence="4 7" id="KW-0479">Metal-binding</keyword>
<keyword evidence="6" id="KW-0413">Isomerase</keyword>
<accession>A0A7J4XHZ6</accession>
<dbReference type="GO" id="GO:0006166">
    <property type="term" value="P:purine ribonucleoside salvage"/>
    <property type="evidence" value="ECO:0007669"/>
    <property type="project" value="TreeGrafter"/>
</dbReference>
<feature type="domain" description="Alpha-D-phosphohexomutase alpha/beta/alpha" evidence="10">
    <location>
        <begin position="154"/>
        <end position="252"/>
    </location>
</feature>
<comment type="cofactor">
    <cofactor evidence="1">
        <name>Mg(2+)</name>
        <dbReference type="ChEBI" id="CHEBI:18420"/>
    </cofactor>
</comment>
<evidence type="ECO:0000259" key="8">
    <source>
        <dbReference type="Pfam" id="PF00408"/>
    </source>
</evidence>
<feature type="domain" description="Alpha-D-phosphohexomutase alpha/beta/alpha" evidence="9">
    <location>
        <begin position="4"/>
        <end position="133"/>
    </location>
</feature>
<evidence type="ECO:0000313" key="13">
    <source>
        <dbReference type="Proteomes" id="UP000422221"/>
    </source>
</evidence>
<dbReference type="Pfam" id="PF02878">
    <property type="entry name" value="PGM_PMM_I"/>
    <property type="match status" value="1"/>
</dbReference>
<evidence type="ECO:0000259" key="11">
    <source>
        <dbReference type="Pfam" id="PF02880"/>
    </source>
</evidence>
<evidence type="ECO:0000313" key="12">
    <source>
        <dbReference type="EMBL" id="KAA3763869.1"/>
    </source>
</evidence>
<dbReference type="InterPro" id="IPR005841">
    <property type="entry name" value="Alpha-D-phosphohexomutase_SF"/>
</dbReference>
<dbReference type="InterPro" id="IPR016055">
    <property type="entry name" value="A-D-PHexomutase_a/b/a-I/II/III"/>
</dbReference>
<sequence>MNIFFGTDGWRAHIDTEINEETVSIAAQAFADFIHRDYKEKSPCVALAYDTRKNSQLFATTFAEVLSGNRIQVLLSDRIAPTPVLSYATLHLNCCAGVMITASHNPPSYNGIKFKSRLGGPFCSDDTRKVEQYLYASPVVRSTTHIHKMNFIPAYVEHIEKRIDFEIIRKAALNILIDSMGGAGLTLIQEILHSHNCLARSICSEASETFHGRLAEPIEKNLLPLKEALKEGNFALGVATDGDADRVGVCLDTGEWLSAQNTILLLVDYLKRVKQIPGGIVKTSSVSDKIRSIFESPQTPVYEVQVGFKYIADLMTTHPIAFGGEESGGFGYGMHIPERDGIFSSLLLLEMLAASSYRKISDYLKDRQQAMGPIYYDRIDMSYGQSDKNELLPWLYENQPLEVAGFSIREVKSYLSSRGVVNGLKFIFKGDCRWLLIRSSETEDMIRFYAEGQTGKEVSGLLRQGQNLLLQVSGNIIHSKRHKA</sequence>
<evidence type="ECO:0000256" key="6">
    <source>
        <dbReference type="ARBA" id="ARBA00023235"/>
    </source>
</evidence>
<feature type="domain" description="Alpha-D-phosphohexomutase alpha/beta/alpha" evidence="11">
    <location>
        <begin position="262"/>
        <end position="368"/>
    </location>
</feature>
<dbReference type="RefSeq" id="WP_130058838.1">
    <property type="nucleotide sequence ID" value="NZ_JADNPJ010000009.1"/>
</dbReference>
<keyword evidence="3" id="KW-0597">Phosphoprotein</keyword>
<feature type="domain" description="Alpha-D-phosphohexomutase C-terminal" evidence="8">
    <location>
        <begin position="418"/>
        <end position="460"/>
    </location>
</feature>
<gene>
    <name evidence="12" type="ORF">F3F73_12685</name>
</gene>
<dbReference type="GO" id="GO:0005975">
    <property type="term" value="P:carbohydrate metabolic process"/>
    <property type="evidence" value="ECO:0007669"/>
    <property type="project" value="InterPro"/>
</dbReference>
<evidence type="ECO:0000256" key="5">
    <source>
        <dbReference type="ARBA" id="ARBA00022842"/>
    </source>
</evidence>
<dbReference type="GO" id="GO:0000287">
    <property type="term" value="F:magnesium ion binding"/>
    <property type="evidence" value="ECO:0007669"/>
    <property type="project" value="InterPro"/>
</dbReference>
<evidence type="ECO:0000256" key="4">
    <source>
        <dbReference type="ARBA" id="ARBA00022723"/>
    </source>
</evidence>
<dbReference type="GO" id="GO:0008973">
    <property type="term" value="F:phosphopentomutase activity"/>
    <property type="evidence" value="ECO:0007669"/>
    <property type="project" value="TreeGrafter"/>
</dbReference>
<evidence type="ECO:0000256" key="1">
    <source>
        <dbReference type="ARBA" id="ARBA00001946"/>
    </source>
</evidence>
<dbReference type="EMBL" id="VWMK01000012">
    <property type="protein sequence ID" value="KAA3763869.1"/>
    <property type="molecule type" value="Genomic_DNA"/>
</dbReference>
<evidence type="ECO:0000259" key="9">
    <source>
        <dbReference type="Pfam" id="PF02878"/>
    </source>
</evidence>